<feature type="region of interest" description="Disordered" evidence="2">
    <location>
        <begin position="1"/>
        <end position="26"/>
    </location>
</feature>
<accession>A0A0S7XHX7</accession>
<comment type="similarity">
    <text evidence="1">Belongs to the peptidase M16 family.</text>
</comment>
<dbReference type="InterPro" id="IPR007863">
    <property type="entry name" value="Peptidase_M16_C"/>
</dbReference>
<dbReference type="EMBL" id="LIZY01000133">
    <property type="protein sequence ID" value="KPJ62053.1"/>
    <property type="molecule type" value="Genomic_DNA"/>
</dbReference>
<dbReference type="Pfam" id="PF05193">
    <property type="entry name" value="Peptidase_M16_C"/>
    <property type="match status" value="1"/>
</dbReference>
<proteinExistence type="inferred from homology"/>
<evidence type="ECO:0000256" key="2">
    <source>
        <dbReference type="SAM" id="MobiDB-lite"/>
    </source>
</evidence>
<evidence type="ECO:0000313" key="5">
    <source>
        <dbReference type="Proteomes" id="UP000052020"/>
    </source>
</evidence>
<evidence type="ECO:0000256" key="1">
    <source>
        <dbReference type="ARBA" id="ARBA00007261"/>
    </source>
</evidence>
<dbReference type="InterPro" id="IPR050361">
    <property type="entry name" value="MPP/UQCRC_Complex"/>
</dbReference>
<dbReference type="Gene3D" id="3.30.830.10">
    <property type="entry name" value="Metalloenzyme, LuxS/M16 peptidase-like"/>
    <property type="match status" value="1"/>
</dbReference>
<name>A0A0S7XHX7_9BACT</name>
<organism evidence="4 5">
    <name type="scientific">candidate division KD3-62 bacterium DG_56</name>
    <dbReference type="NCBI Taxonomy" id="1704032"/>
    <lineage>
        <taxon>Bacteria</taxon>
        <taxon>candidate division KD3-62</taxon>
    </lineage>
</organism>
<gene>
    <name evidence="4" type="ORF">AMK68_05385</name>
</gene>
<sequence>MGALTPAGDGPPEPDPPPPGNDVAVDRPTEQVHFCLGVRGYPQTDKRRYAQVLLDSAIGGGPSSRLFQEIRENRGLVYHIGSDSVAYRRSGMLSISASTAPERFDTVLDLVRREIDRVHAHGLDDGEVERAKEQTKGGIALALENTSFRMRRLAMCEIYWGRFIPFAEVVANIDSTATEEVTAIARELLDPEALVLAAIGPLSAPGEEKESLS</sequence>
<feature type="domain" description="Peptidase M16 C-terminal" evidence="3">
    <location>
        <begin position="11"/>
        <end position="134"/>
    </location>
</feature>
<reference evidence="4 5" key="1">
    <citation type="journal article" date="2015" name="Microbiome">
        <title>Genomic resolution of linkages in carbon, nitrogen, and sulfur cycling among widespread estuary sediment bacteria.</title>
        <authorList>
            <person name="Baker B.J."/>
            <person name="Lazar C.S."/>
            <person name="Teske A.P."/>
            <person name="Dick G.J."/>
        </authorList>
    </citation>
    <scope>NUCLEOTIDE SEQUENCE [LARGE SCALE GENOMIC DNA]</scope>
    <source>
        <strain evidence="4">DG_56</strain>
    </source>
</reference>
<dbReference type="PANTHER" id="PTHR11851">
    <property type="entry name" value="METALLOPROTEASE"/>
    <property type="match status" value="1"/>
</dbReference>
<dbReference type="SUPFAM" id="SSF63411">
    <property type="entry name" value="LuxS/MPP-like metallohydrolase"/>
    <property type="match status" value="1"/>
</dbReference>
<feature type="compositionally biased region" description="Pro residues" evidence="2">
    <location>
        <begin position="9"/>
        <end position="20"/>
    </location>
</feature>
<dbReference type="GO" id="GO:0046872">
    <property type="term" value="F:metal ion binding"/>
    <property type="evidence" value="ECO:0007669"/>
    <property type="project" value="InterPro"/>
</dbReference>
<dbReference type="InterPro" id="IPR011249">
    <property type="entry name" value="Metalloenz_LuxS/M16"/>
</dbReference>
<evidence type="ECO:0000259" key="3">
    <source>
        <dbReference type="Pfam" id="PF05193"/>
    </source>
</evidence>
<protein>
    <recommendedName>
        <fullName evidence="3">Peptidase M16 C-terminal domain-containing protein</fullName>
    </recommendedName>
</protein>
<evidence type="ECO:0000313" key="4">
    <source>
        <dbReference type="EMBL" id="KPJ62053.1"/>
    </source>
</evidence>
<dbReference type="Proteomes" id="UP000052020">
    <property type="component" value="Unassembled WGS sequence"/>
</dbReference>
<dbReference type="AlphaFoldDB" id="A0A0S7XHX7"/>
<comment type="caution">
    <text evidence="4">The sequence shown here is derived from an EMBL/GenBank/DDBJ whole genome shotgun (WGS) entry which is preliminary data.</text>
</comment>
<dbReference type="PANTHER" id="PTHR11851:SF49">
    <property type="entry name" value="MITOCHONDRIAL-PROCESSING PEPTIDASE SUBUNIT ALPHA"/>
    <property type="match status" value="1"/>
</dbReference>